<sequence length="637" mass="69181">MADNVNASYEAMASDAMNDRIPGPSATCKACTQIGVPFSINAANGPRDADTLLGIPSNDDAATFDWLLNNRWIGERGKPRNFRDTFLLRVITRLGELYGETYLAEFYAFIAASNCEFVSIDIEMETETYVTPSFMGEVAKTELTPAGADCGRGNFVFHGGRIYFWTFTAAKFSREMPSAQQPHLPPLGNFDWTVSGFYPVEQAVQDLASHHARAKEIQKGWNRFFGALEVVAGVLSFVPIVGPAGRGLFGAYKGVRYVVAAIDAALAANAVASGSTKLITGEDIDVGEKLFASLGKLIDPKDGAERGRQVFMFINLAMLTPAAYGGAKWVLKDFRRNGPPTGRMEVEQLTEPERKALGGRVNAEAKAIQLYGSKKGTTATQAEMGTTVWVDKPSLDTNRSQHILSPATGKANYAVMGNTLRSRLTALIVQHAGSLKVVGRIAKVVGDAGEEALAATMVEKWGFDAKRILGYSSDPRIPHRFGLTNKSGHGLDILVWVPPPPEITVRVPANEFRHTIDGVKGPAQKTVTMKFTEDRLLVMETKTTLGQARTPGFNSTQARGGSAKVLDIVDKIREGQRGWRRKKMLEADPSALEKVATIRGAMADNKVTYLHAQVFFDSQGSLNQLVGNGTGIQLNVW</sequence>
<dbReference type="EMBL" id="RXTL01000031">
    <property type="protein sequence ID" value="RTS42288.1"/>
    <property type="molecule type" value="Genomic_DNA"/>
</dbReference>
<dbReference type="Proteomes" id="UP000276985">
    <property type="component" value="Unassembled WGS sequence"/>
</dbReference>
<protein>
    <submittedName>
        <fullName evidence="1">Uncharacterized protein</fullName>
    </submittedName>
</protein>
<organism evidence="1 2">
    <name type="scientific">Pseudomonas aeruginosa</name>
    <dbReference type="NCBI Taxonomy" id="287"/>
    <lineage>
        <taxon>Bacteria</taxon>
        <taxon>Pseudomonadati</taxon>
        <taxon>Pseudomonadota</taxon>
        <taxon>Gammaproteobacteria</taxon>
        <taxon>Pseudomonadales</taxon>
        <taxon>Pseudomonadaceae</taxon>
        <taxon>Pseudomonas</taxon>
    </lineage>
</organism>
<reference evidence="1 2" key="1">
    <citation type="submission" date="2018-12" db="EMBL/GenBank/DDBJ databases">
        <title>Pseudomonas aeruginosa Diversity Panel.</title>
        <authorList>
            <person name="Snesrud E."/>
            <person name="Mcgann P."/>
        </authorList>
    </citation>
    <scope>NUCLEOTIDE SEQUENCE [LARGE SCALE GENOMIC DNA]</scope>
    <source>
        <strain evidence="1 2">MRSN6241</strain>
    </source>
</reference>
<gene>
    <name evidence="1" type="ORF">DY940_23785</name>
</gene>
<evidence type="ECO:0000313" key="2">
    <source>
        <dbReference type="Proteomes" id="UP000276985"/>
    </source>
</evidence>
<name>A0ABD7JYC5_PSEAI</name>
<evidence type="ECO:0000313" key="1">
    <source>
        <dbReference type="EMBL" id="RTS42288.1"/>
    </source>
</evidence>
<comment type="caution">
    <text evidence="1">The sequence shown here is derived from an EMBL/GenBank/DDBJ whole genome shotgun (WGS) entry which is preliminary data.</text>
</comment>
<dbReference type="AlphaFoldDB" id="A0ABD7JYC5"/>
<accession>A0ABD7JYC5</accession>
<proteinExistence type="predicted"/>
<dbReference type="RefSeq" id="WP_003150805.1">
    <property type="nucleotide sequence ID" value="NZ_LFXS01000045.1"/>
</dbReference>